<evidence type="ECO:0000256" key="2">
    <source>
        <dbReference type="ARBA" id="ARBA00004749"/>
    </source>
</evidence>
<feature type="region of interest" description="Disordered" evidence="8">
    <location>
        <begin position="423"/>
        <end position="447"/>
    </location>
</feature>
<keyword evidence="5" id="KW-0274">FAD</keyword>
<evidence type="ECO:0000256" key="8">
    <source>
        <dbReference type="SAM" id="MobiDB-lite"/>
    </source>
</evidence>
<evidence type="ECO:0000259" key="9">
    <source>
        <dbReference type="Pfam" id="PF01494"/>
    </source>
</evidence>
<evidence type="ECO:0000256" key="7">
    <source>
        <dbReference type="ARBA" id="ARBA00023033"/>
    </source>
</evidence>
<dbReference type="PANTHER" id="PTHR43876">
    <property type="entry name" value="UBIQUINONE BIOSYNTHESIS MONOOXYGENASE COQ6, MITOCHONDRIAL"/>
    <property type="match status" value="1"/>
</dbReference>
<proteinExistence type="inferred from homology"/>
<feature type="compositionally biased region" description="Basic and acidic residues" evidence="8">
    <location>
        <begin position="437"/>
        <end position="447"/>
    </location>
</feature>
<keyword evidence="11" id="KW-1185">Reference proteome</keyword>
<dbReference type="PANTHER" id="PTHR43876:SF10">
    <property type="entry name" value="3-DEMETHOXYUBIQUINOL 3-HYDROXYLASE"/>
    <property type="match status" value="1"/>
</dbReference>
<dbReference type="InterPro" id="IPR002938">
    <property type="entry name" value="FAD-bd"/>
</dbReference>
<keyword evidence="4" id="KW-0285">Flavoprotein</keyword>
<dbReference type="EMBL" id="BAABBO010000014">
    <property type="protein sequence ID" value="GAA3971697.1"/>
    <property type="molecule type" value="Genomic_DNA"/>
</dbReference>
<dbReference type="Pfam" id="PF01494">
    <property type="entry name" value="FAD_binding_3"/>
    <property type="match status" value="1"/>
</dbReference>
<dbReference type="PRINTS" id="PR00420">
    <property type="entry name" value="RNGMNOXGNASE"/>
</dbReference>
<protein>
    <submittedName>
        <fullName evidence="10">3-demethoxyubiquinol 3-hydroxylase</fullName>
    </submittedName>
</protein>
<dbReference type="NCBIfam" id="TIGR01988">
    <property type="entry name" value="Ubi-OHases"/>
    <property type="match status" value="1"/>
</dbReference>
<evidence type="ECO:0000256" key="1">
    <source>
        <dbReference type="ARBA" id="ARBA00001974"/>
    </source>
</evidence>
<keyword evidence="7" id="KW-0503">Monooxygenase</keyword>
<evidence type="ECO:0000313" key="11">
    <source>
        <dbReference type="Proteomes" id="UP001501337"/>
    </source>
</evidence>
<evidence type="ECO:0000256" key="3">
    <source>
        <dbReference type="ARBA" id="ARBA00005349"/>
    </source>
</evidence>
<name>A0ABP7PV05_9GAMM</name>
<gene>
    <name evidence="10" type="primary">ubiF</name>
    <name evidence="10" type="ORF">GCM10022278_31360</name>
</gene>
<dbReference type="Gene3D" id="3.50.50.60">
    <property type="entry name" value="FAD/NAD(P)-binding domain"/>
    <property type="match status" value="2"/>
</dbReference>
<comment type="similarity">
    <text evidence="3">Belongs to the UbiH/COQ6 family.</text>
</comment>
<dbReference type="InterPro" id="IPR036188">
    <property type="entry name" value="FAD/NAD-bd_sf"/>
</dbReference>
<reference evidence="11" key="1">
    <citation type="journal article" date="2019" name="Int. J. Syst. Evol. Microbiol.">
        <title>The Global Catalogue of Microorganisms (GCM) 10K type strain sequencing project: providing services to taxonomists for standard genome sequencing and annotation.</title>
        <authorList>
            <consortium name="The Broad Institute Genomics Platform"/>
            <consortium name="The Broad Institute Genome Sequencing Center for Infectious Disease"/>
            <person name="Wu L."/>
            <person name="Ma J."/>
        </authorList>
    </citation>
    <scope>NUCLEOTIDE SEQUENCE [LARGE SCALE GENOMIC DNA]</scope>
    <source>
        <strain evidence="11">JCM 17555</strain>
    </source>
</reference>
<evidence type="ECO:0000256" key="5">
    <source>
        <dbReference type="ARBA" id="ARBA00022827"/>
    </source>
</evidence>
<dbReference type="SUPFAM" id="SSF51905">
    <property type="entry name" value="FAD/NAD(P)-binding domain"/>
    <property type="match status" value="1"/>
</dbReference>
<evidence type="ECO:0000313" key="10">
    <source>
        <dbReference type="EMBL" id="GAA3971697.1"/>
    </source>
</evidence>
<dbReference type="InterPro" id="IPR010971">
    <property type="entry name" value="UbiH/COQ6"/>
</dbReference>
<dbReference type="InterPro" id="IPR051205">
    <property type="entry name" value="UbiH/COQ6_monooxygenase"/>
</dbReference>
<evidence type="ECO:0000256" key="6">
    <source>
        <dbReference type="ARBA" id="ARBA00023002"/>
    </source>
</evidence>
<evidence type="ECO:0000256" key="4">
    <source>
        <dbReference type="ARBA" id="ARBA00022630"/>
    </source>
</evidence>
<organism evidence="10 11">
    <name type="scientific">Allohahella marinimesophila</name>
    <dbReference type="NCBI Taxonomy" id="1054972"/>
    <lineage>
        <taxon>Bacteria</taxon>
        <taxon>Pseudomonadati</taxon>
        <taxon>Pseudomonadota</taxon>
        <taxon>Gammaproteobacteria</taxon>
        <taxon>Oceanospirillales</taxon>
        <taxon>Hahellaceae</taxon>
        <taxon>Allohahella</taxon>
    </lineage>
</organism>
<feature type="domain" description="FAD-binding" evidence="9">
    <location>
        <begin position="2"/>
        <end position="349"/>
    </location>
</feature>
<comment type="pathway">
    <text evidence="2">Cofactor biosynthesis; ubiquinone biosynthesis.</text>
</comment>
<dbReference type="Proteomes" id="UP001501337">
    <property type="component" value="Unassembled WGS sequence"/>
</dbReference>
<sequence>MLVIGGGITGATTALALALACPASAIILVEAHEPVSTSPATEPDFSAPGLRVSALNLQSERFLRSIGVWPHLEAHRLKPYRALQVAENPDSGTQATAEQSLGGTTFSIEDLQDPGIQHLGTILENDRLQRGIWQAMAKLPNLTLRQAELLDLTQLMPEGVEAKLKSGDGERETVKARLLIGADGAASSVRVKAGIRQMAEGYAQKALVIGVELDELAGDKTWQLFRPQGPVAYLPLFDCTEAGEEHCAAYASLVWYDAPQRIQALMQLDVEELLQQVLTTFPASLPRVRKIYGRAAFPLVKSHCTSYSRGSVVLVGDAAHTVNPLAGQGLNMGLQDAEALSTSLRAELASPSLPGSGGLQRALAIYERQRKPQNLLMTATVDAFYYTFSNDIGPLKALRRLGLSIADRAGPLKRRVLQHALGLDQAGEPAGTGPRAGETEPARLYPE</sequence>
<accession>A0ABP7PV05</accession>
<comment type="caution">
    <text evidence="10">The sequence shown here is derived from an EMBL/GenBank/DDBJ whole genome shotgun (WGS) entry which is preliminary data.</text>
</comment>
<comment type="cofactor">
    <cofactor evidence="1">
        <name>FAD</name>
        <dbReference type="ChEBI" id="CHEBI:57692"/>
    </cofactor>
</comment>
<keyword evidence="6" id="KW-0560">Oxidoreductase</keyword>